<evidence type="ECO:0000259" key="7">
    <source>
        <dbReference type="Pfam" id="PF10334"/>
    </source>
</evidence>
<feature type="compositionally biased region" description="Low complexity" evidence="5">
    <location>
        <begin position="24"/>
        <end position="35"/>
    </location>
</feature>
<sequence>MKQNGDSSTPHRTSKSFSPHVLESTRTVSRGTGTSEAPKAKRDSGKRSLWRNVTGRLPTYVVTGLKDTRSWKTFARCMIALFGAVLLMLVQDSLQVLGSATFFAMTVALIFPPCLPLCIYVLGALSILLGLGLGWAWGCAAMAAGLQARNQVVSAQEIQTAEAHTHEADRFNTNANPDAQYSETVFHGDYLDPATSAVYGVFLFFGAYAFGLIRALRPRLALVTLFGSIVMDLMISYGPLYPTQEYTLARILVVPAACYLAISLSCLVLFFPQTLHSVVLNSTIKACFEPSLAQLELQDDVLSARSEDHERWSQLAAQAYALRDAQMSGVEALEGKMKMLELEVSRGRFGPADLAKIYEKSKELSVRAYGLSCMIEYRSTKRDTDEPKYGPGHPGEQHTKLPHGFRLPNTSLDDLLPIVAASSQPLRFAAKTALQAAIEWLGEVNKTRWRKPKSSSPGIASRQSNLAQLRVELEQFRESSNLALTEPFLECFDEVGTLKPQSEEVCVYSARDLCRCFVCTTSMVSFASVLAELLELLLDIETCNPRTRFHVPTRFVGSLVRTANDRSGGGNPLDMGVKDPLKIEASNADNGDSDDAEGDVDVEKNGHSRKHKTEKGSVWGGFAGFLIQFHIGIEKFGRHLATFWRLLTSAKGIFALKYGLVSIALWVPAVCPSSAYFAYSNKYVPSEVQAQAGRHHPVGELRTDHTHSRAIWALIMAQAALGVFTGEQIQGFILRMGATILGLVFGIVTWYVGAGSGPGNPYGIAASTMVFVAPFLYLQIIAPMDKMVLWLMIGVTIVFVVGYSWTDAHIYQLANQGSGAALAGKRALLVMIGFAAAFVVMLIPKPTSAKLLVRRMLARNIGGGANLYAAVLSSMEHKADLDSCTEGLRQNWAVKERSKYRATFLKCMARMSSLKRTMTFAAYEPGAQGPWPKEKYEELYSIQAQILNAMAMFAGALARLEPTWCSLLARNSNMMHPAFIADCLTLFDLLEAALDNGKPLAPIIPIFERLAHYRARGRRLSLEGDCQAGTEIGTTVSTRHQAATIPDEDGTETGLLEEENRVFSRMGDLFTRETLKTLSDHLADTAIQNEQFAIVATANVAIIHIVSGLDEMHRVVASILGEKERAGFCREQKRTASAQLEYKVEPLVTSTGTGGITNLDPNPDPMGRFVYDPSIGTRGRGVDPYGNPARTLMDHFLRQSASNNDARLALYEALFLHPTADSGNQGSGVPDETETTGTMEPIETLLKPGNRAEATQGIATVSTSCPIHTEQTSFLSIRLQSQAEFWKLALYS</sequence>
<feature type="transmembrane region" description="Helical" evidence="6">
    <location>
        <begin position="826"/>
        <end position="844"/>
    </location>
</feature>
<evidence type="ECO:0000256" key="4">
    <source>
        <dbReference type="ARBA" id="ARBA00023136"/>
    </source>
</evidence>
<protein>
    <recommendedName>
        <fullName evidence="12">ER transporter 6TM N-terminal domain-containing protein</fullName>
    </recommendedName>
</protein>
<evidence type="ECO:0000313" key="11">
    <source>
        <dbReference type="Proteomes" id="UP000279259"/>
    </source>
</evidence>
<feature type="compositionally biased region" description="Acidic residues" evidence="5">
    <location>
        <begin position="591"/>
        <end position="600"/>
    </location>
</feature>
<dbReference type="InterPro" id="IPR018820">
    <property type="entry name" value="BRE4-related_DUF2421"/>
</dbReference>
<feature type="transmembrane region" description="Helical" evidence="6">
    <location>
        <begin position="96"/>
        <end position="112"/>
    </location>
</feature>
<feature type="transmembrane region" description="Helical" evidence="6">
    <location>
        <begin position="247"/>
        <end position="271"/>
    </location>
</feature>
<evidence type="ECO:0000313" key="10">
    <source>
        <dbReference type="EMBL" id="RSH85555.1"/>
    </source>
</evidence>
<name>A0A427Y3G5_9TREE</name>
<dbReference type="OrthoDB" id="2274698at2759"/>
<organism evidence="10 11">
    <name type="scientific">Saitozyma podzolica</name>
    <dbReference type="NCBI Taxonomy" id="1890683"/>
    <lineage>
        <taxon>Eukaryota</taxon>
        <taxon>Fungi</taxon>
        <taxon>Dikarya</taxon>
        <taxon>Basidiomycota</taxon>
        <taxon>Agaricomycotina</taxon>
        <taxon>Tremellomycetes</taxon>
        <taxon>Tremellales</taxon>
        <taxon>Trimorphomycetaceae</taxon>
        <taxon>Saitozyma</taxon>
    </lineage>
</organism>
<keyword evidence="2 6" id="KW-0812">Transmembrane</keyword>
<comment type="subcellular location">
    <subcellularLocation>
        <location evidence="1">Membrane</location>
        <topology evidence="1">Multi-pass membrane protein</topology>
    </subcellularLocation>
</comment>
<dbReference type="Pfam" id="PF10334">
    <property type="entry name" value="BRE4"/>
    <property type="match status" value="1"/>
</dbReference>
<evidence type="ECO:0000256" key="6">
    <source>
        <dbReference type="SAM" id="Phobius"/>
    </source>
</evidence>
<feature type="transmembrane region" description="Helical" evidence="6">
    <location>
        <begin position="655"/>
        <end position="679"/>
    </location>
</feature>
<feature type="region of interest" description="Disordered" evidence="5">
    <location>
        <begin position="382"/>
        <end position="401"/>
    </location>
</feature>
<comment type="caution">
    <text evidence="10">The sequence shown here is derived from an EMBL/GenBank/DDBJ whole genome shotgun (WGS) entry which is preliminary data.</text>
</comment>
<feature type="domain" description="Integral membrane bound transporter" evidence="9">
    <location>
        <begin position="706"/>
        <end position="840"/>
    </location>
</feature>
<dbReference type="PANTHER" id="PTHR37994">
    <property type="entry name" value="ARAE_2_N DOMAIN-CONTAINING PROTEIN-RELATED"/>
    <property type="match status" value="1"/>
</dbReference>
<evidence type="ECO:0000259" key="8">
    <source>
        <dbReference type="Pfam" id="PF10337"/>
    </source>
</evidence>
<feature type="transmembrane region" description="Helical" evidence="6">
    <location>
        <begin position="196"/>
        <end position="213"/>
    </location>
</feature>
<evidence type="ECO:0000256" key="5">
    <source>
        <dbReference type="SAM" id="MobiDB-lite"/>
    </source>
</evidence>
<feature type="transmembrane region" description="Helical" evidence="6">
    <location>
        <begin position="787"/>
        <end position="806"/>
    </location>
</feature>
<feature type="domain" description="Putative ER transporter 6TM N-terminal" evidence="8">
    <location>
        <begin position="57"/>
        <end position="382"/>
    </location>
</feature>
<proteinExistence type="predicted"/>
<feature type="transmembrane region" description="Helical" evidence="6">
    <location>
        <begin position="759"/>
        <end position="780"/>
    </location>
</feature>
<reference evidence="10 11" key="1">
    <citation type="submission" date="2018-11" db="EMBL/GenBank/DDBJ databases">
        <title>Genome sequence of Saitozyma podzolica DSM 27192.</title>
        <authorList>
            <person name="Aliyu H."/>
            <person name="Gorte O."/>
            <person name="Ochsenreither K."/>
        </authorList>
    </citation>
    <scope>NUCLEOTIDE SEQUENCE [LARGE SCALE GENOMIC DNA]</scope>
    <source>
        <strain evidence="10 11">DSM 27192</strain>
    </source>
</reference>
<feature type="transmembrane region" description="Helical" evidence="6">
    <location>
        <begin position="733"/>
        <end position="753"/>
    </location>
</feature>
<dbReference type="Pfam" id="PF10337">
    <property type="entry name" value="ArAE_2_N"/>
    <property type="match status" value="1"/>
</dbReference>
<keyword evidence="3 6" id="KW-1133">Transmembrane helix</keyword>
<accession>A0A427Y3G5</accession>
<feature type="region of interest" description="Disordered" evidence="5">
    <location>
        <begin position="1"/>
        <end position="46"/>
    </location>
</feature>
<dbReference type="Pfam" id="PF13515">
    <property type="entry name" value="FUSC_2"/>
    <property type="match status" value="1"/>
</dbReference>
<evidence type="ECO:0000256" key="1">
    <source>
        <dbReference type="ARBA" id="ARBA00004141"/>
    </source>
</evidence>
<feature type="transmembrane region" description="Helical" evidence="6">
    <location>
        <begin position="119"/>
        <end position="144"/>
    </location>
</feature>
<feature type="transmembrane region" description="Helical" evidence="6">
    <location>
        <begin position="220"/>
        <end position="241"/>
    </location>
</feature>
<evidence type="ECO:0000256" key="2">
    <source>
        <dbReference type="ARBA" id="ARBA00022692"/>
    </source>
</evidence>
<dbReference type="PANTHER" id="PTHR37994:SF3">
    <property type="entry name" value="ER TRANSPORTER 6TM N-TERMINAL DOMAIN-CONTAINING PROTEIN"/>
    <property type="match status" value="1"/>
</dbReference>
<feature type="compositionally biased region" description="Polar residues" evidence="5">
    <location>
        <begin position="1"/>
        <end position="17"/>
    </location>
</feature>
<dbReference type="STRING" id="1890683.A0A427Y3G5"/>
<dbReference type="GO" id="GO:0016020">
    <property type="term" value="C:membrane"/>
    <property type="evidence" value="ECO:0007669"/>
    <property type="project" value="UniProtKB-SubCell"/>
</dbReference>
<dbReference type="InterPro" id="IPR018823">
    <property type="entry name" value="ArAE_2_N"/>
</dbReference>
<feature type="region of interest" description="Disordered" evidence="5">
    <location>
        <begin position="584"/>
        <end position="612"/>
    </location>
</feature>
<gene>
    <name evidence="10" type="ORF">EHS25_003694</name>
</gene>
<feature type="domain" description="DUF2421" evidence="7">
    <location>
        <begin position="844"/>
        <end position="1123"/>
    </location>
</feature>
<feature type="transmembrane region" description="Helical" evidence="6">
    <location>
        <begin position="73"/>
        <end position="90"/>
    </location>
</feature>
<evidence type="ECO:0000256" key="3">
    <source>
        <dbReference type="ARBA" id="ARBA00022989"/>
    </source>
</evidence>
<dbReference type="InterPro" id="IPR049453">
    <property type="entry name" value="Memb_transporter_dom"/>
</dbReference>
<dbReference type="Proteomes" id="UP000279259">
    <property type="component" value="Unassembled WGS sequence"/>
</dbReference>
<evidence type="ECO:0000259" key="9">
    <source>
        <dbReference type="Pfam" id="PF13515"/>
    </source>
</evidence>
<dbReference type="EMBL" id="RSCD01000019">
    <property type="protein sequence ID" value="RSH85555.1"/>
    <property type="molecule type" value="Genomic_DNA"/>
</dbReference>
<keyword evidence="11" id="KW-1185">Reference proteome</keyword>
<keyword evidence="4 6" id="KW-0472">Membrane</keyword>
<evidence type="ECO:0008006" key="12">
    <source>
        <dbReference type="Google" id="ProtNLM"/>
    </source>
</evidence>